<protein>
    <submittedName>
        <fullName evidence="1">Uncharacterized protein</fullName>
    </submittedName>
</protein>
<organism evidence="1 2">
    <name type="scientific">Lentinus brumalis</name>
    <dbReference type="NCBI Taxonomy" id="2498619"/>
    <lineage>
        <taxon>Eukaryota</taxon>
        <taxon>Fungi</taxon>
        <taxon>Dikarya</taxon>
        <taxon>Basidiomycota</taxon>
        <taxon>Agaricomycotina</taxon>
        <taxon>Agaricomycetes</taxon>
        <taxon>Polyporales</taxon>
        <taxon>Polyporaceae</taxon>
        <taxon>Lentinus</taxon>
    </lineage>
</organism>
<sequence length="246" mass="28809">MYQDFIRRNHPEDQYLFEFDRDEKGRTQFDTDGVTVKFTDRAKAAQEAKWRRLSAIFGPRKTIPRSMAACNGGNPPRLAYGWAHTRDYFWEYAKFHNIELDVTGDEWMTRLAGTTLIKYGELTEEQKTNKELVSALKSLARLLVLRDLREKTGVKLERVTPFTYEWKSLFALYNNYNVGERTDEMEEVGGVPYVIEIIQEAMTFGDHKPELLWWYDWAHLTAIRSSRSHRILELTGVVMQNLSTPL</sequence>
<accession>A0A371CNJ6</accession>
<dbReference type="EMBL" id="KZ857499">
    <property type="protein sequence ID" value="RDX41869.1"/>
    <property type="molecule type" value="Genomic_DNA"/>
</dbReference>
<dbReference type="Proteomes" id="UP000256964">
    <property type="component" value="Unassembled WGS sequence"/>
</dbReference>
<evidence type="ECO:0000313" key="1">
    <source>
        <dbReference type="EMBL" id="RDX41869.1"/>
    </source>
</evidence>
<name>A0A371CNJ6_9APHY</name>
<dbReference type="AlphaFoldDB" id="A0A371CNJ6"/>
<dbReference type="STRING" id="139420.A0A371CNJ6"/>
<evidence type="ECO:0000313" key="2">
    <source>
        <dbReference type="Proteomes" id="UP000256964"/>
    </source>
</evidence>
<keyword evidence="2" id="KW-1185">Reference proteome</keyword>
<reference evidence="1 2" key="1">
    <citation type="journal article" date="2018" name="Biotechnol. Biofuels">
        <title>Integrative visual omics of the white-rot fungus Polyporus brumalis exposes the biotechnological potential of its oxidative enzymes for delignifying raw plant biomass.</title>
        <authorList>
            <person name="Miyauchi S."/>
            <person name="Rancon A."/>
            <person name="Drula E."/>
            <person name="Hage H."/>
            <person name="Chaduli D."/>
            <person name="Favel A."/>
            <person name="Grisel S."/>
            <person name="Henrissat B."/>
            <person name="Herpoel-Gimbert I."/>
            <person name="Ruiz-Duenas F.J."/>
            <person name="Chevret D."/>
            <person name="Hainaut M."/>
            <person name="Lin J."/>
            <person name="Wang M."/>
            <person name="Pangilinan J."/>
            <person name="Lipzen A."/>
            <person name="Lesage-Meessen L."/>
            <person name="Navarro D."/>
            <person name="Riley R."/>
            <person name="Grigoriev I.V."/>
            <person name="Zhou S."/>
            <person name="Raouche S."/>
            <person name="Rosso M.N."/>
        </authorList>
    </citation>
    <scope>NUCLEOTIDE SEQUENCE [LARGE SCALE GENOMIC DNA]</scope>
    <source>
        <strain evidence="1 2">BRFM 1820</strain>
    </source>
</reference>
<proteinExistence type="predicted"/>
<dbReference type="OrthoDB" id="2746972at2759"/>
<gene>
    <name evidence="1" type="ORF">OH76DRAFT_1363741</name>
</gene>